<dbReference type="PANTHER" id="PTHR47481:SF31">
    <property type="entry name" value="OS01G0873500 PROTEIN"/>
    <property type="match status" value="1"/>
</dbReference>
<keyword evidence="2" id="KW-1185">Reference proteome</keyword>
<dbReference type="PANTHER" id="PTHR47481">
    <property type="match status" value="1"/>
</dbReference>
<evidence type="ECO:0000313" key="1">
    <source>
        <dbReference type="EMBL" id="BES92826.1"/>
    </source>
</evidence>
<sequence>MELSKIRVGLLEGKTNWATWKYKILVILRGQPKALKVIEGKHSSPTKPPDAATAEVLARYVKELEEFQIADSDALLVISNNLTEETLKKVMRFTTAREVWLELHRLFDGVSEDKAYDICLEFFSYQRQPEDDIGTHLSKLKNLWNELKVEISKDGIGAELSELFLICKILGTLPESFFAFRSSWMLMAKRERTVENLTNQLCAHEHALKGRDGGHASDEVLTTTVKKSNMKKKPIGYSRRNL</sequence>
<name>A0ABN7AKR9_9HEMI</name>
<dbReference type="Pfam" id="PF14223">
    <property type="entry name" value="Retrotran_gag_2"/>
    <property type="match status" value="1"/>
</dbReference>
<reference evidence="1 2" key="1">
    <citation type="submission" date="2023-09" db="EMBL/GenBank/DDBJ databases">
        <title>Nesidiocoris tenuis whole genome shotgun sequence.</title>
        <authorList>
            <person name="Shibata T."/>
            <person name="Shimoda M."/>
            <person name="Kobayashi T."/>
            <person name="Uehara T."/>
        </authorList>
    </citation>
    <scope>NUCLEOTIDE SEQUENCE [LARGE SCALE GENOMIC DNA]</scope>
    <source>
        <strain evidence="1 2">Japan</strain>
    </source>
</reference>
<gene>
    <name evidence="1" type="ORF">NTJ_05634</name>
</gene>
<organism evidence="1 2">
    <name type="scientific">Nesidiocoris tenuis</name>
    <dbReference type="NCBI Taxonomy" id="355587"/>
    <lineage>
        <taxon>Eukaryota</taxon>
        <taxon>Metazoa</taxon>
        <taxon>Ecdysozoa</taxon>
        <taxon>Arthropoda</taxon>
        <taxon>Hexapoda</taxon>
        <taxon>Insecta</taxon>
        <taxon>Pterygota</taxon>
        <taxon>Neoptera</taxon>
        <taxon>Paraneoptera</taxon>
        <taxon>Hemiptera</taxon>
        <taxon>Heteroptera</taxon>
        <taxon>Panheteroptera</taxon>
        <taxon>Cimicomorpha</taxon>
        <taxon>Miridae</taxon>
        <taxon>Dicyphina</taxon>
        <taxon>Nesidiocoris</taxon>
    </lineage>
</organism>
<protein>
    <recommendedName>
        <fullName evidence="3">Retrotransposon Copia-like N-terminal domain-containing protein</fullName>
    </recommendedName>
</protein>
<proteinExistence type="predicted"/>
<accession>A0ABN7AKR9</accession>
<dbReference type="Proteomes" id="UP001307889">
    <property type="component" value="Chromosome 4"/>
</dbReference>
<dbReference type="EMBL" id="AP028912">
    <property type="protein sequence ID" value="BES92826.1"/>
    <property type="molecule type" value="Genomic_DNA"/>
</dbReference>
<evidence type="ECO:0000313" key="2">
    <source>
        <dbReference type="Proteomes" id="UP001307889"/>
    </source>
</evidence>
<evidence type="ECO:0008006" key="3">
    <source>
        <dbReference type="Google" id="ProtNLM"/>
    </source>
</evidence>